<dbReference type="EMBL" id="JAMYWD010000009">
    <property type="protein sequence ID" value="KAJ4960222.1"/>
    <property type="molecule type" value="Genomic_DNA"/>
</dbReference>
<comment type="caution">
    <text evidence="1">The sequence shown here is derived from an EMBL/GenBank/DDBJ whole genome shotgun (WGS) entry which is preliminary data.</text>
</comment>
<proteinExistence type="predicted"/>
<name>A0A9Q0H9Z3_9MAGN</name>
<evidence type="ECO:0000313" key="2">
    <source>
        <dbReference type="Proteomes" id="UP001141806"/>
    </source>
</evidence>
<dbReference type="AlphaFoldDB" id="A0A9Q0H9Z3"/>
<dbReference type="Proteomes" id="UP001141806">
    <property type="component" value="Unassembled WGS sequence"/>
</dbReference>
<evidence type="ECO:0000313" key="1">
    <source>
        <dbReference type="EMBL" id="KAJ4960222.1"/>
    </source>
</evidence>
<gene>
    <name evidence="1" type="ORF">NE237_020132</name>
</gene>
<organism evidence="1 2">
    <name type="scientific">Protea cynaroides</name>
    <dbReference type="NCBI Taxonomy" id="273540"/>
    <lineage>
        <taxon>Eukaryota</taxon>
        <taxon>Viridiplantae</taxon>
        <taxon>Streptophyta</taxon>
        <taxon>Embryophyta</taxon>
        <taxon>Tracheophyta</taxon>
        <taxon>Spermatophyta</taxon>
        <taxon>Magnoliopsida</taxon>
        <taxon>Proteales</taxon>
        <taxon>Proteaceae</taxon>
        <taxon>Protea</taxon>
    </lineage>
</organism>
<sequence length="151" mass="17047">MLATTHFLPETTKWKGFPKIPMRLGTMKSTKRTAPNLSMLLGSSSTPWLKSSSYKLSSSRLLELKDRDLCIGTLIRCTATNHPTKFKKNSCPQCINFHHAMDRDYSNSTTSVCMIGLDPAHSLFLQKIFHQSNMIELLLLVSIPSLKIFDD</sequence>
<reference evidence="1" key="1">
    <citation type="journal article" date="2023" name="Plant J.">
        <title>The genome of the king protea, Protea cynaroides.</title>
        <authorList>
            <person name="Chang J."/>
            <person name="Duong T.A."/>
            <person name="Schoeman C."/>
            <person name="Ma X."/>
            <person name="Roodt D."/>
            <person name="Barker N."/>
            <person name="Li Z."/>
            <person name="Van de Peer Y."/>
            <person name="Mizrachi E."/>
        </authorList>
    </citation>
    <scope>NUCLEOTIDE SEQUENCE</scope>
    <source>
        <tissue evidence="1">Young leaves</tissue>
    </source>
</reference>
<protein>
    <submittedName>
        <fullName evidence="1">Uncharacterized protein</fullName>
    </submittedName>
</protein>
<keyword evidence="2" id="KW-1185">Reference proteome</keyword>
<accession>A0A9Q0H9Z3</accession>